<name>A0A2T3KKZ2_9GAMM</name>
<dbReference type="EMBL" id="PYNF01000003">
    <property type="protein sequence ID" value="PSV00361.1"/>
    <property type="molecule type" value="Genomic_DNA"/>
</dbReference>
<dbReference type="AlphaFoldDB" id="A0A2T3KKZ2"/>
<proteinExistence type="predicted"/>
<accession>A0A2T3KKZ2</accession>
<comment type="caution">
    <text evidence="1">The sequence shown here is derived from an EMBL/GenBank/DDBJ whole genome shotgun (WGS) entry which is preliminary data.</text>
</comment>
<dbReference type="RefSeq" id="WP_107288991.1">
    <property type="nucleotide sequence ID" value="NZ_PYNF01000003.1"/>
</dbReference>
<protein>
    <submittedName>
        <fullName evidence="1">Uncharacterized protein</fullName>
    </submittedName>
</protein>
<evidence type="ECO:0000313" key="1">
    <source>
        <dbReference type="EMBL" id="PSV00361.1"/>
    </source>
</evidence>
<reference evidence="1 2" key="1">
    <citation type="submission" date="2018-01" db="EMBL/GenBank/DDBJ databases">
        <title>Whole genome sequencing of Histamine producing bacteria.</title>
        <authorList>
            <person name="Butler K."/>
        </authorList>
    </citation>
    <scope>NUCLEOTIDE SEQUENCE [LARGE SCALE GENOMIC DNA]</scope>
    <source>
        <strain evidence="1 2">FS-7.2</strain>
    </source>
</reference>
<evidence type="ECO:0000313" key="2">
    <source>
        <dbReference type="Proteomes" id="UP000241426"/>
    </source>
</evidence>
<gene>
    <name evidence="1" type="ORF">C9J27_04335</name>
</gene>
<sequence length="129" mass="15378">MDSEQEKQLYVCFNEKNNSEGETWSRFIQTNDKMLPILLSLIDRYKELIGDDYIDEFSFDSNEDNLSLAYYTEAEAQKLVNKSNPFITYYKELDFASIKDDLFIRFFRTDEQSEIKEIGEALYKLGWMK</sequence>
<organism evidence="1 2">
    <name type="scientific">Photobacterium kishitanii</name>
    <dbReference type="NCBI Taxonomy" id="318456"/>
    <lineage>
        <taxon>Bacteria</taxon>
        <taxon>Pseudomonadati</taxon>
        <taxon>Pseudomonadota</taxon>
        <taxon>Gammaproteobacteria</taxon>
        <taxon>Vibrionales</taxon>
        <taxon>Vibrionaceae</taxon>
        <taxon>Photobacterium</taxon>
    </lineage>
</organism>
<dbReference type="Proteomes" id="UP000241426">
    <property type="component" value="Unassembled WGS sequence"/>
</dbReference>